<name>A0A975S668_9MICC</name>
<reference evidence="1" key="1">
    <citation type="submission" date="2021-06" db="EMBL/GenBank/DDBJ databases">
        <title>Novel species in genus Arthrobacter.</title>
        <authorList>
            <person name="Zhang G."/>
        </authorList>
    </citation>
    <scope>NUCLEOTIDE SEQUENCE</scope>
    <source>
        <strain evidence="1">Zg-ZUI122</strain>
    </source>
</reference>
<organism evidence="1 2">
    <name type="scientific">Arthrobacter sunyaminii</name>
    <dbReference type="NCBI Taxonomy" id="2816859"/>
    <lineage>
        <taxon>Bacteria</taxon>
        <taxon>Bacillati</taxon>
        <taxon>Actinomycetota</taxon>
        <taxon>Actinomycetes</taxon>
        <taxon>Micrococcales</taxon>
        <taxon>Micrococcaceae</taxon>
        <taxon>Arthrobacter</taxon>
    </lineage>
</organism>
<dbReference type="EMBL" id="CP076456">
    <property type="protein sequence ID" value="QWQ36553.1"/>
    <property type="molecule type" value="Genomic_DNA"/>
</dbReference>
<sequence>MEATFATEDVMDGEQIVFGRIRFRVRDGRPETTYTLTHPYGTVQATTDERGRVTATEDIGLTPLDFTGALGGQIAPFLQWTPDPALPEGYIGDGATEHTITGSPFNTNFVLVEGTGAGTAGADSDPNDPGNPDKVYTDQFVLQGRIATIHGAEITRAVYSRAAAGAVMVEVFARSVPGQQLGVSLGGGPETPLQGGNTPNYLSRISAGSTVPTQVTVTNRTDPVALPVTVGVTDAVAITQADYDSTNQTLTVSATSSDQSGAPALTVTGRGGLSGPVGVFALDAPPSTVTVVSAAGGTSTAIVRIVA</sequence>
<evidence type="ECO:0000313" key="2">
    <source>
        <dbReference type="Proteomes" id="UP000680588"/>
    </source>
</evidence>
<proteinExistence type="predicted"/>
<gene>
    <name evidence="1" type="ORF">KG104_01635</name>
</gene>
<dbReference type="Proteomes" id="UP000680588">
    <property type="component" value="Chromosome"/>
</dbReference>
<dbReference type="RefSeq" id="WP_207348392.1">
    <property type="nucleotide sequence ID" value="NZ_CP076456.1"/>
</dbReference>
<dbReference type="KEGG" id="asun:KG104_01635"/>
<keyword evidence="2" id="KW-1185">Reference proteome</keyword>
<dbReference type="AlphaFoldDB" id="A0A975S668"/>
<evidence type="ECO:0000313" key="1">
    <source>
        <dbReference type="EMBL" id="QWQ36553.1"/>
    </source>
</evidence>
<accession>A0A975S668</accession>
<protein>
    <submittedName>
        <fullName evidence="1">Uncharacterized protein</fullName>
    </submittedName>
</protein>